<dbReference type="EMBL" id="VANU01000005">
    <property type="protein sequence ID" value="TLP37114.1"/>
    <property type="molecule type" value="Genomic_DNA"/>
</dbReference>
<reference evidence="1 2" key="1">
    <citation type="submission" date="2019-05" db="EMBL/GenBank/DDBJ databases">
        <title>Arcobacter sp. nov., isolated from sea sediment.</title>
        <authorList>
            <person name="Kim W."/>
        </authorList>
    </citation>
    <scope>NUCLEOTIDE SEQUENCE [LARGE SCALE GENOMIC DNA]</scope>
    <source>
        <strain evidence="1 2">CAU 1517</strain>
    </source>
</reference>
<evidence type="ECO:0000313" key="1">
    <source>
        <dbReference type="EMBL" id="TLP37114.1"/>
    </source>
</evidence>
<organism evidence="1 2">
    <name type="scientific">Arcobacter arenosus</name>
    <dbReference type="NCBI Taxonomy" id="2576037"/>
    <lineage>
        <taxon>Bacteria</taxon>
        <taxon>Pseudomonadati</taxon>
        <taxon>Campylobacterota</taxon>
        <taxon>Epsilonproteobacteria</taxon>
        <taxon>Campylobacterales</taxon>
        <taxon>Arcobacteraceae</taxon>
        <taxon>Arcobacter</taxon>
    </lineage>
</organism>
<comment type="caution">
    <text evidence="1">The sequence shown here is derived from an EMBL/GenBank/DDBJ whole genome shotgun (WGS) entry which is preliminary data.</text>
</comment>
<dbReference type="AlphaFoldDB" id="A0A5R8XZ06"/>
<proteinExistence type="predicted"/>
<name>A0A5R8XZ06_9BACT</name>
<gene>
    <name evidence="1" type="ORF">FDK22_12815</name>
</gene>
<protein>
    <submittedName>
        <fullName evidence="1">Uncharacterized protein</fullName>
    </submittedName>
</protein>
<accession>A0A5R8XZ06</accession>
<sequence>MTVLKNDIEIALNDETIKIQIDENDCIKINEYVRFFETKLELGSLILIDENRQIKIENITNVINISDATVVFNDFIVDSMDQLFELVKHSLDSSFSIDFNDLINDNDDEFTLNLFENAEEINDEQKTDKIEVELEKDNTNLLIVIYTNSIDSILNFPLNYAKESILNNSWDTVNILFWNNAVNCILESEELKIKIEELKKYQIKFNYKLNQQDVQINSYLKGLDITHLIGEELLSSALKSNKWTVLSV</sequence>
<dbReference type="OrthoDB" id="9805634at2"/>
<dbReference type="Gene3D" id="3.40.1260.10">
    <property type="entry name" value="DsrEFH-like"/>
    <property type="match status" value="1"/>
</dbReference>
<dbReference type="RefSeq" id="WP_138153368.1">
    <property type="nucleotide sequence ID" value="NZ_VANU01000005.1"/>
</dbReference>
<evidence type="ECO:0000313" key="2">
    <source>
        <dbReference type="Proteomes" id="UP000308901"/>
    </source>
</evidence>
<dbReference type="Proteomes" id="UP000308901">
    <property type="component" value="Unassembled WGS sequence"/>
</dbReference>
<keyword evidence="2" id="KW-1185">Reference proteome</keyword>
<dbReference type="InterPro" id="IPR027396">
    <property type="entry name" value="DsrEFH-like"/>
</dbReference>